<dbReference type="KEGG" id="ncc:104959094"/>
<sequence length="152" mass="16940">VISQTLSPTWNQCLPMGRLMLSGDLQHIQEEPPRIVIEVYDEDALGKAEYLGATVAVPEVRLASDAYTPPTLQYSSLHCGSQPGGDLLAAFELLQIQKSAEQRLPALEEGEDGFYTVPANIRPVLSTYRLEVLFWGLRELKKVQFLSVDRPQ</sequence>
<evidence type="ECO:0000256" key="4">
    <source>
        <dbReference type="ARBA" id="ARBA00022989"/>
    </source>
</evidence>
<evidence type="ECO:0000256" key="2">
    <source>
        <dbReference type="ARBA" id="ARBA00022692"/>
    </source>
</evidence>
<keyword evidence="5" id="KW-0472">Membrane</keyword>
<keyword evidence="3" id="KW-0677">Repeat</keyword>
<dbReference type="Proteomes" id="UP000504611">
    <property type="component" value="Unplaced"/>
</dbReference>
<evidence type="ECO:0000256" key="1">
    <source>
        <dbReference type="ARBA" id="ARBA00004370"/>
    </source>
</evidence>
<dbReference type="GO" id="GO:0007009">
    <property type="term" value="P:plasma membrane organization"/>
    <property type="evidence" value="ECO:0007669"/>
    <property type="project" value="TreeGrafter"/>
</dbReference>
<dbReference type="SUPFAM" id="SSF49562">
    <property type="entry name" value="C2 domain (Calcium/lipid-binding domain, CaLB)"/>
    <property type="match status" value="1"/>
</dbReference>
<evidence type="ECO:0000313" key="6">
    <source>
        <dbReference type="Proteomes" id="UP000504611"/>
    </source>
</evidence>
<evidence type="ECO:0000256" key="5">
    <source>
        <dbReference type="ARBA" id="ARBA00023136"/>
    </source>
</evidence>
<feature type="non-terminal residue" evidence="7">
    <location>
        <position position="152"/>
    </location>
</feature>
<dbReference type="PANTHER" id="PTHR12546">
    <property type="entry name" value="FER-1-LIKE"/>
    <property type="match status" value="1"/>
</dbReference>
<keyword evidence="2" id="KW-0812">Transmembrane</keyword>
<dbReference type="PANTHER" id="PTHR12546:SF37">
    <property type="entry name" value="FER-1-LIKE 6 (C. ELEGANS)"/>
    <property type="match status" value="1"/>
</dbReference>
<feature type="non-terminal residue" evidence="7">
    <location>
        <position position="1"/>
    </location>
</feature>
<dbReference type="Gene3D" id="2.60.40.150">
    <property type="entry name" value="C2 domain"/>
    <property type="match status" value="1"/>
</dbReference>
<keyword evidence="4" id="KW-1133">Transmembrane helix</keyword>
<dbReference type="GO" id="GO:0016020">
    <property type="term" value="C:membrane"/>
    <property type="evidence" value="ECO:0007669"/>
    <property type="project" value="UniProtKB-SubCell"/>
</dbReference>
<dbReference type="GeneID" id="104959094"/>
<dbReference type="AlphaFoldDB" id="A0A6I9P447"/>
<evidence type="ECO:0000256" key="3">
    <source>
        <dbReference type="ARBA" id="ARBA00022737"/>
    </source>
</evidence>
<comment type="subcellular location">
    <subcellularLocation>
        <location evidence="1">Membrane</location>
    </subcellularLocation>
</comment>
<reference evidence="7" key="1">
    <citation type="submission" date="2025-08" db="UniProtKB">
        <authorList>
            <consortium name="RefSeq"/>
        </authorList>
    </citation>
    <scope>IDENTIFICATION</scope>
    <source>
        <tissue evidence="7">Muscle</tissue>
    </source>
</reference>
<dbReference type="InterPro" id="IPR035892">
    <property type="entry name" value="C2_domain_sf"/>
</dbReference>
<gene>
    <name evidence="7" type="primary">LOC104959094</name>
</gene>
<accession>A0A6I9P447</accession>
<dbReference type="OrthoDB" id="10059618at2759"/>
<dbReference type="RefSeq" id="XP_010785249.1">
    <property type="nucleotide sequence ID" value="XM_010786947.1"/>
</dbReference>
<name>A0A6I9P447_9TELE</name>
<proteinExistence type="predicted"/>
<dbReference type="InterPro" id="IPR037721">
    <property type="entry name" value="Ferlin"/>
</dbReference>
<evidence type="ECO:0000313" key="7">
    <source>
        <dbReference type="RefSeq" id="XP_010785249.1"/>
    </source>
</evidence>
<protein>
    <submittedName>
        <fullName evidence="7">Fer-1-like protein 6</fullName>
    </submittedName>
</protein>
<organism evidence="6 7">
    <name type="scientific">Notothenia coriiceps</name>
    <name type="common">black rockcod</name>
    <dbReference type="NCBI Taxonomy" id="8208"/>
    <lineage>
        <taxon>Eukaryota</taxon>
        <taxon>Metazoa</taxon>
        <taxon>Chordata</taxon>
        <taxon>Craniata</taxon>
        <taxon>Vertebrata</taxon>
        <taxon>Euteleostomi</taxon>
        <taxon>Actinopterygii</taxon>
        <taxon>Neopterygii</taxon>
        <taxon>Teleostei</taxon>
        <taxon>Neoteleostei</taxon>
        <taxon>Acanthomorphata</taxon>
        <taxon>Eupercaria</taxon>
        <taxon>Perciformes</taxon>
        <taxon>Notothenioidei</taxon>
        <taxon>Nototheniidae</taxon>
        <taxon>Notothenia</taxon>
    </lineage>
</organism>
<keyword evidence="6" id="KW-1185">Reference proteome</keyword>